<name>A1TLY8_PARC0</name>
<evidence type="ECO:0000313" key="3">
    <source>
        <dbReference type="Proteomes" id="UP000002596"/>
    </source>
</evidence>
<dbReference type="Proteomes" id="UP000002596">
    <property type="component" value="Chromosome"/>
</dbReference>
<proteinExistence type="predicted"/>
<accession>A1TLY8</accession>
<dbReference type="EMBL" id="CP000512">
    <property type="protein sequence ID" value="ABM31976.1"/>
    <property type="molecule type" value="Genomic_DNA"/>
</dbReference>
<protein>
    <submittedName>
        <fullName evidence="2">Uncharacterized protein</fullName>
    </submittedName>
</protein>
<organism evidence="2 3">
    <name type="scientific">Paracidovorax citrulli (strain AAC00-1)</name>
    <name type="common">Acidovorax citrulli</name>
    <dbReference type="NCBI Taxonomy" id="397945"/>
    <lineage>
        <taxon>Bacteria</taxon>
        <taxon>Pseudomonadati</taxon>
        <taxon>Pseudomonadota</taxon>
        <taxon>Betaproteobacteria</taxon>
        <taxon>Burkholderiales</taxon>
        <taxon>Comamonadaceae</taxon>
        <taxon>Paracidovorax</taxon>
    </lineage>
</organism>
<feature type="region of interest" description="Disordered" evidence="1">
    <location>
        <begin position="81"/>
        <end position="107"/>
    </location>
</feature>
<dbReference type="HOGENOM" id="CLU_117104_0_0_4"/>
<evidence type="ECO:0000313" key="2">
    <source>
        <dbReference type="EMBL" id="ABM31976.1"/>
    </source>
</evidence>
<dbReference type="KEGG" id="aav:Aave_1385"/>
<gene>
    <name evidence="2" type="ordered locus">Aave_1385</name>
</gene>
<dbReference type="eggNOG" id="ENOG5032TZA">
    <property type="taxonomic scope" value="Bacteria"/>
</dbReference>
<reference evidence="2 3" key="1">
    <citation type="submission" date="2006-12" db="EMBL/GenBank/DDBJ databases">
        <title>Complete sequence of Acidovorax avenae subsp. citrulli AAC00-1.</title>
        <authorList>
            <consortium name="US DOE Joint Genome Institute"/>
            <person name="Copeland A."/>
            <person name="Lucas S."/>
            <person name="Lapidus A."/>
            <person name="Barry K."/>
            <person name="Detter J.C."/>
            <person name="Glavina del Rio T."/>
            <person name="Dalin E."/>
            <person name="Tice H."/>
            <person name="Pitluck S."/>
            <person name="Kiss H."/>
            <person name="Brettin T."/>
            <person name="Bruce D."/>
            <person name="Han C."/>
            <person name="Tapia R."/>
            <person name="Gilna P."/>
            <person name="Schmutz J."/>
            <person name="Larimer F."/>
            <person name="Land M."/>
            <person name="Hauser L."/>
            <person name="Kyrpides N."/>
            <person name="Kim E."/>
            <person name="Stahl D."/>
            <person name="Richardson P."/>
        </authorList>
    </citation>
    <scope>NUCLEOTIDE SEQUENCE [LARGE SCALE GENOMIC DNA]</scope>
    <source>
        <strain evidence="2 3">AAC00-1</strain>
    </source>
</reference>
<dbReference type="AlphaFoldDB" id="A1TLY8"/>
<evidence type="ECO:0000256" key="1">
    <source>
        <dbReference type="SAM" id="MobiDB-lite"/>
    </source>
</evidence>
<dbReference type="STRING" id="397945.Aave_1385"/>
<sequence length="182" mass="19324">MRLCTALRHSRPRAGSTVLLVKTPAGQLALKDRHGGLTPRQRSAFILFDGRRTVGQVLAATAAMGITMDDVQAMIDQGLLESPDGRPLVRPQAAPAAGGERSAAEPGEVPVPAPAAMAMADRYQGAYRVATELTSGAGLRGFRLNLAVEGARNVEELAALAPKIRELVGEEKYRRLQDALFG</sequence>
<dbReference type="OrthoDB" id="8904333at2"/>
<feature type="compositionally biased region" description="Low complexity" evidence="1">
    <location>
        <begin position="93"/>
        <end position="107"/>
    </location>
</feature>